<evidence type="ECO:0000313" key="2">
    <source>
        <dbReference type="EMBL" id="EUJ26329.1"/>
    </source>
</evidence>
<dbReference type="SUPFAM" id="SSF47413">
    <property type="entry name" value="lambda repressor-like DNA-binding domains"/>
    <property type="match status" value="1"/>
</dbReference>
<dbReference type="PROSITE" id="PS50943">
    <property type="entry name" value="HTH_CROC1"/>
    <property type="match status" value="1"/>
</dbReference>
<comment type="caution">
    <text evidence="2">The sequence shown here is derived from an EMBL/GenBank/DDBJ whole genome shotgun (WGS) entry which is preliminary data.</text>
</comment>
<name>W7BGZ3_9LIST</name>
<dbReference type="PANTHER" id="PTHR37038:SF12">
    <property type="entry name" value="TRANSCRIPTIONAL REGULATOR"/>
    <property type="match status" value="1"/>
</dbReference>
<evidence type="ECO:0000313" key="3">
    <source>
        <dbReference type="Proteomes" id="UP000019254"/>
    </source>
</evidence>
<dbReference type="SMART" id="SM00530">
    <property type="entry name" value="HTH_XRE"/>
    <property type="match status" value="1"/>
</dbReference>
<dbReference type="EMBL" id="AODE01000032">
    <property type="protein sequence ID" value="EUJ26329.1"/>
    <property type="molecule type" value="Genomic_DNA"/>
</dbReference>
<evidence type="ECO:0000259" key="1">
    <source>
        <dbReference type="PROSITE" id="PS50943"/>
    </source>
</evidence>
<dbReference type="InterPro" id="IPR053163">
    <property type="entry name" value="HTH-type_regulator_Rgg"/>
</dbReference>
<dbReference type="STRING" id="1265820.PCORN_15131"/>
<dbReference type="OrthoDB" id="34624at2"/>
<gene>
    <name evidence="2" type="ORF">PCORN_15131</name>
</gene>
<dbReference type="RefSeq" id="WP_036081470.1">
    <property type="nucleotide sequence ID" value="NZ_AODE01000032.1"/>
</dbReference>
<reference evidence="2 3" key="1">
    <citation type="journal article" date="2014" name="Int. J. Syst. Evol. Microbiol.">
        <title>Listeria floridensis sp. nov., Listeria aquatica sp. nov., Listeria cornellensis sp. nov., Listeria riparia sp. nov. and Listeria grandensis sp. nov., from agricultural and natural environments.</title>
        <authorList>
            <person name="den Bakker H.C."/>
            <person name="Warchocki S."/>
            <person name="Wright E.M."/>
            <person name="Allred A.F."/>
            <person name="Ahlstrom C."/>
            <person name="Manuel C.S."/>
            <person name="Stasiewicz M.J."/>
            <person name="Burrell A."/>
            <person name="Roof S."/>
            <person name="Strawn L."/>
            <person name="Fortes E.D."/>
            <person name="Nightingale K.K."/>
            <person name="Kephart D."/>
            <person name="Wiedmann M."/>
        </authorList>
    </citation>
    <scope>NUCLEOTIDE SEQUENCE [LARGE SCALE GENOMIC DNA]</scope>
    <source>
        <strain evidence="3">FSL F6-969</strain>
    </source>
</reference>
<dbReference type="Proteomes" id="UP000019254">
    <property type="component" value="Unassembled WGS sequence"/>
</dbReference>
<feature type="domain" description="HTH cro/C1-type" evidence="1">
    <location>
        <begin position="7"/>
        <end position="60"/>
    </location>
</feature>
<dbReference type="CDD" id="cd00093">
    <property type="entry name" value="HTH_XRE"/>
    <property type="match status" value="1"/>
</dbReference>
<dbReference type="GO" id="GO:0003677">
    <property type="term" value="F:DNA binding"/>
    <property type="evidence" value="ECO:0007669"/>
    <property type="project" value="InterPro"/>
</dbReference>
<dbReference type="InterPro" id="IPR010982">
    <property type="entry name" value="Lambda_DNA-bd_dom_sf"/>
</dbReference>
<dbReference type="AlphaFoldDB" id="W7BGZ3"/>
<organism evidence="2 3">
    <name type="scientific">Listeria cornellensis FSL F6-0969</name>
    <dbReference type="NCBI Taxonomy" id="1265820"/>
    <lineage>
        <taxon>Bacteria</taxon>
        <taxon>Bacillati</taxon>
        <taxon>Bacillota</taxon>
        <taxon>Bacilli</taxon>
        <taxon>Bacillales</taxon>
        <taxon>Listeriaceae</taxon>
        <taxon>Listeria</taxon>
    </lineage>
</organism>
<dbReference type="InterPro" id="IPR001387">
    <property type="entry name" value="Cro/C1-type_HTH"/>
</dbReference>
<dbReference type="Gene3D" id="1.25.40.10">
    <property type="entry name" value="Tetratricopeptide repeat domain"/>
    <property type="match status" value="1"/>
</dbReference>
<dbReference type="Pfam" id="PF01381">
    <property type="entry name" value="HTH_3"/>
    <property type="match status" value="1"/>
</dbReference>
<protein>
    <submittedName>
        <fullName evidence="2">TetR family transcriptional regulator</fullName>
    </submittedName>
</protein>
<sequence>MNYGETIREIRLSKALTQKEVAGNIVSLSFYAKVEKGENNLSADKFFKILNKLNIEIDEFLFVHNDFKENPKKNDSKADSSIPR</sequence>
<proteinExistence type="predicted"/>
<dbReference type="InterPro" id="IPR011990">
    <property type="entry name" value="TPR-like_helical_dom_sf"/>
</dbReference>
<dbReference type="PANTHER" id="PTHR37038">
    <property type="entry name" value="TRANSCRIPTIONAL REGULATOR-RELATED"/>
    <property type="match status" value="1"/>
</dbReference>
<accession>W7BGZ3</accession>
<keyword evidence="3" id="KW-1185">Reference proteome</keyword>
<dbReference type="PATRIC" id="fig|1265820.5.peg.2997"/>